<organism evidence="1 2">
    <name type="scientific">Pseudomonas asplenii</name>
    <dbReference type="NCBI Taxonomy" id="53407"/>
    <lineage>
        <taxon>Bacteria</taxon>
        <taxon>Pseudomonadati</taxon>
        <taxon>Pseudomonadota</taxon>
        <taxon>Gammaproteobacteria</taxon>
        <taxon>Pseudomonadales</taxon>
        <taxon>Pseudomonadaceae</taxon>
        <taxon>Pseudomonas</taxon>
    </lineage>
</organism>
<dbReference type="RefSeq" id="WP_160320669.1">
    <property type="nucleotide sequence ID" value="NZ_JSYZ01000023.1"/>
</dbReference>
<dbReference type="PATRIC" id="fig|50340.43.peg.3095"/>
<accession>A0A0N0E1V8</accession>
<dbReference type="Proteomes" id="UP000037931">
    <property type="component" value="Unassembled WGS sequence"/>
</dbReference>
<dbReference type="STRING" id="50340.PF66_05384"/>
<protein>
    <submittedName>
        <fullName evidence="1">Uncharacterized protein</fullName>
    </submittedName>
</protein>
<dbReference type="OrthoDB" id="9790784at2"/>
<evidence type="ECO:0000313" key="2">
    <source>
        <dbReference type="Proteomes" id="UP000037931"/>
    </source>
</evidence>
<gene>
    <name evidence="1" type="ORF">PF66_05384</name>
</gene>
<dbReference type="EMBL" id="JSYZ01000023">
    <property type="protein sequence ID" value="KPA88152.1"/>
    <property type="molecule type" value="Genomic_DNA"/>
</dbReference>
<evidence type="ECO:0000313" key="1">
    <source>
        <dbReference type="EMBL" id="KPA88152.1"/>
    </source>
</evidence>
<keyword evidence="2" id="KW-1185">Reference proteome</keyword>
<name>A0A0N0E1V8_9PSED</name>
<sequence length="388" mass="42743">MAVKNDFLVRNNLSDTGKLPRSGSWTGSPDILVAGQSALSTQEMISKYGQAFDQDVKEYFTNNFYVRAKNVSAAKATQNVYLFRVPQNLFLAPNVWYNEDNLMVYTSVVPDPNDPTKTIEVRQDYQTLSAAPNEIVATNAFTWKPQTTEHHCLVAVIADSFDAVNAQFPSGVNSSVDQYAAWIYANRNLGWHNVNIQAVTASDVYEQQISLNQTWDDALFTCSIQVTNVPVGAVVGFTSNNNTKWGDSIAVGDTTVPEKPGAKDPNINPNFVVGTNVKIQGGYAGKVTFYINFKGKPKPANFSMQFVVTNAPELSAAARASVSHLLEQDSNLENHYRRCNFDEHSIFVDPKNGEHYLGYEGYRTLLSVQPTLVTIVGSNGVIPNGGFR</sequence>
<reference evidence="1 2" key="1">
    <citation type="journal article" date="2015" name="PLoS ONE">
        <title>Rice-Infecting Pseudomonas Genomes Are Highly Accessorized and Harbor Multiple Putative Virulence Mechanisms to Cause Sheath Brown Rot.</title>
        <authorList>
            <person name="Quibod I.L."/>
            <person name="Grande G."/>
            <person name="Oreiro E.G."/>
            <person name="Borja F.N."/>
            <person name="Dossa G.S."/>
            <person name="Mauleon R."/>
            <person name="Cruz C.V."/>
            <person name="Oliva R."/>
        </authorList>
    </citation>
    <scope>NUCLEOTIDE SEQUENCE [LARGE SCALE GENOMIC DNA]</scope>
    <source>
        <strain evidence="1 2">IRRI 6609</strain>
    </source>
</reference>
<proteinExistence type="predicted"/>
<comment type="caution">
    <text evidence="1">The sequence shown here is derived from an EMBL/GenBank/DDBJ whole genome shotgun (WGS) entry which is preliminary data.</text>
</comment>
<dbReference type="AlphaFoldDB" id="A0A0N0E1V8"/>